<name>A0A1M5VPU6_9FLAO</name>
<dbReference type="Gene3D" id="2.40.50.100">
    <property type="match status" value="1"/>
</dbReference>
<dbReference type="FunFam" id="2.40.30.170:FF:000010">
    <property type="entry name" value="Efflux RND transporter periplasmic adaptor subunit"/>
    <property type="match status" value="1"/>
</dbReference>
<evidence type="ECO:0000313" key="7">
    <source>
        <dbReference type="EMBL" id="SHH77279.1"/>
    </source>
</evidence>
<dbReference type="AlphaFoldDB" id="A0A1M5VPU6"/>
<dbReference type="GO" id="GO:0016020">
    <property type="term" value="C:membrane"/>
    <property type="evidence" value="ECO:0007669"/>
    <property type="project" value="InterPro"/>
</dbReference>
<feature type="domain" description="Multidrug resistance protein MdtA-like C-terminal permuted SH3" evidence="5">
    <location>
        <begin position="310"/>
        <end position="366"/>
    </location>
</feature>
<dbReference type="InterPro" id="IPR058627">
    <property type="entry name" value="MdtA-like_C"/>
</dbReference>
<dbReference type="STRING" id="421058.SAMN05421866_3742"/>
<feature type="coiled-coil region" evidence="3">
    <location>
        <begin position="121"/>
        <end position="172"/>
    </location>
</feature>
<dbReference type="InterPro" id="IPR058647">
    <property type="entry name" value="BSH_CzcB-like"/>
</dbReference>
<dbReference type="GO" id="GO:0022857">
    <property type="term" value="F:transmembrane transporter activity"/>
    <property type="evidence" value="ECO:0007669"/>
    <property type="project" value="InterPro"/>
</dbReference>
<keyword evidence="2" id="KW-0813">Transport</keyword>
<dbReference type="InterPro" id="IPR058792">
    <property type="entry name" value="Beta-barrel_RND_2"/>
</dbReference>
<organism evidence="7 8">
    <name type="scientific">Chryseobacterium oranimense</name>
    <dbReference type="NCBI Taxonomy" id="421058"/>
    <lineage>
        <taxon>Bacteria</taxon>
        <taxon>Pseudomonadati</taxon>
        <taxon>Bacteroidota</taxon>
        <taxon>Flavobacteriia</taxon>
        <taxon>Flavobacteriales</taxon>
        <taxon>Weeksellaceae</taxon>
        <taxon>Chryseobacterium group</taxon>
        <taxon>Chryseobacterium</taxon>
    </lineage>
</organism>
<evidence type="ECO:0000256" key="1">
    <source>
        <dbReference type="ARBA" id="ARBA00009477"/>
    </source>
</evidence>
<feature type="domain" description="CusB-like beta-barrel" evidence="4">
    <location>
        <begin position="228"/>
        <end position="305"/>
    </location>
</feature>
<keyword evidence="3" id="KW-0175">Coiled coil</keyword>
<dbReference type="eggNOG" id="COG0845">
    <property type="taxonomic scope" value="Bacteria"/>
</dbReference>
<sequence>MFYEGILLICVFIRLIVKKYIIPVLIALSLLSCAKKEEEKVLQAKKGFELSNTMLNAITLAKVERKNVEDQYSFYGKISADKNSYIDVYPLVGGNVLSVNAELGDYVKKGQVLATIRSTELAEVQKDVSDAKTDLVVAQNNLRVAKEMYEGKLNTEREVLEAKSVLQKAQDQMQRAAAVSTVYNVKKGNIYSVVAPISGYIVQKNINKDMQLRSDRSENIFDVANTTNVWAIMNVNESDIEKISLGMKAQVSTLSYPDKVFDGRIDKIFKIIDPETNAMQARVVLDNANGLLIPESKATIKVSSSESNTALTVPSKAVIFDDNRSFVVVFKSRTDIKIKEIKILKQVGDITYVAEGLSEGEEVITNNQLLIYRSLNS</sequence>
<dbReference type="Proteomes" id="UP000184047">
    <property type="component" value="Unassembled WGS sequence"/>
</dbReference>
<accession>A0A1M5VPU6</accession>
<dbReference type="PANTHER" id="PTHR30097:SF4">
    <property type="entry name" value="SLR6042 PROTEIN"/>
    <property type="match status" value="1"/>
</dbReference>
<dbReference type="InterPro" id="IPR051909">
    <property type="entry name" value="MFP_Cation_Efflux"/>
</dbReference>
<evidence type="ECO:0000313" key="8">
    <source>
        <dbReference type="Proteomes" id="UP000184047"/>
    </source>
</evidence>
<dbReference type="GO" id="GO:0030313">
    <property type="term" value="C:cell envelope"/>
    <property type="evidence" value="ECO:0007669"/>
    <property type="project" value="TreeGrafter"/>
</dbReference>
<dbReference type="Pfam" id="PF25973">
    <property type="entry name" value="BSH_CzcB"/>
    <property type="match status" value="1"/>
</dbReference>
<dbReference type="GO" id="GO:0060003">
    <property type="term" value="P:copper ion export"/>
    <property type="evidence" value="ECO:0007669"/>
    <property type="project" value="TreeGrafter"/>
</dbReference>
<keyword evidence="8" id="KW-1185">Reference proteome</keyword>
<dbReference type="EMBL" id="FQWT01000006">
    <property type="protein sequence ID" value="SHH77279.1"/>
    <property type="molecule type" value="Genomic_DNA"/>
</dbReference>
<protein>
    <submittedName>
        <fullName evidence="7">Membrane fusion protein, cobalt-zinc-cadmium efflux system</fullName>
    </submittedName>
</protein>
<reference evidence="8" key="1">
    <citation type="submission" date="2016-11" db="EMBL/GenBank/DDBJ databases">
        <authorList>
            <person name="Varghese N."/>
            <person name="Submissions S."/>
        </authorList>
    </citation>
    <scope>NUCLEOTIDE SEQUENCE [LARGE SCALE GENOMIC DNA]</scope>
    <source>
        <strain evidence="8">DSM 19055</strain>
    </source>
</reference>
<dbReference type="InterPro" id="IPR006143">
    <property type="entry name" value="RND_pump_MFP"/>
</dbReference>
<evidence type="ECO:0000256" key="3">
    <source>
        <dbReference type="SAM" id="Coils"/>
    </source>
</evidence>
<feature type="domain" description="CzcB-like barrel-sandwich hybrid" evidence="6">
    <location>
        <begin position="87"/>
        <end position="225"/>
    </location>
</feature>
<gene>
    <name evidence="7" type="ORF">SAMN05421866_3742</name>
</gene>
<dbReference type="GO" id="GO:0015679">
    <property type="term" value="P:plasma membrane copper ion transport"/>
    <property type="evidence" value="ECO:0007669"/>
    <property type="project" value="TreeGrafter"/>
</dbReference>
<evidence type="ECO:0000259" key="5">
    <source>
        <dbReference type="Pfam" id="PF25967"/>
    </source>
</evidence>
<dbReference type="Gene3D" id="2.40.420.20">
    <property type="match status" value="1"/>
</dbReference>
<evidence type="ECO:0000259" key="6">
    <source>
        <dbReference type="Pfam" id="PF25973"/>
    </source>
</evidence>
<dbReference type="PANTHER" id="PTHR30097">
    <property type="entry name" value="CATION EFFLUX SYSTEM PROTEIN CUSB"/>
    <property type="match status" value="1"/>
</dbReference>
<dbReference type="SUPFAM" id="SSF111369">
    <property type="entry name" value="HlyD-like secretion proteins"/>
    <property type="match status" value="1"/>
</dbReference>
<evidence type="ECO:0000259" key="4">
    <source>
        <dbReference type="Pfam" id="PF25954"/>
    </source>
</evidence>
<dbReference type="Pfam" id="PF25967">
    <property type="entry name" value="RND-MFP_C"/>
    <property type="match status" value="1"/>
</dbReference>
<proteinExistence type="inferred from homology"/>
<dbReference type="Gene3D" id="2.40.30.170">
    <property type="match status" value="1"/>
</dbReference>
<comment type="similarity">
    <text evidence="1">Belongs to the membrane fusion protein (MFP) (TC 8.A.1) family.</text>
</comment>
<dbReference type="NCBIfam" id="TIGR01730">
    <property type="entry name" value="RND_mfp"/>
    <property type="match status" value="1"/>
</dbReference>
<evidence type="ECO:0000256" key="2">
    <source>
        <dbReference type="ARBA" id="ARBA00022448"/>
    </source>
</evidence>
<dbReference type="Pfam" id="PF25954">
    <property type="entry name" value="Beta-barrel_RND_2"/>
    <property type="match status" value="1"/>
</dbReference>